<keyword evidence="12" id="KW-0812">Transmembrane</keyword>
<comment type="catalytic activity">
    <reaction evidence="10">
        <text>a medium-chain 2,3-saturated fatty acyl-CoA + oxidized [electron-transfer flavoprotein] + H(+) = a medium-chain (2E)-enoyl-CoA + reduced [electron-transfer flavoprotein]</text>
        <dbReference type="Rhea" id="RHEA:14477"/>
        <dbReference type="Rhea" id="RHEA-COMP:10685"/>
        <dbReference type="Rhea" id="RHEA-COMP:10686"/>
        <dbReference type="ChEBI" id="CHEBI:15378"/>
        <dbReference type="ChEBI" id="CHEBI:57692"/>
        <dbReference type="ChEBI" id="CHEBI:58307"/>
        <dbReference type="ChEBI" id="CHEBI:83723"/>
        <dbReference type="ChEBI" id="CHEBI:83726"/>
        <dbReference type="EC" id="1.3.8.7"/>
    </reaction>
</comment>
<name>A0A381YW66_9ZZZZ</name>
<organism evidence="17">
    <name type="scientific">marine metagenome</name>
    <dbReference type="NCBI Taxonomy" id="408172"/>
    <lineage>
        <taxon>unclassified sequences</taxon>
        <taxon>metagenomes</taxon>
        <taxon>ecological metagenomes</taxon>
    </lineage>
</organism>
<feature type="domain" description="Acyl-CoA dehydrogenase/oxidase C-terminal" evidence="13">
    <location>
        <begin position="367"/>
        <end position="514"/>
    </location>
</feature>
<dbReference type="Gene3D" id="1.10.540.10">
    <property type="entry name" value="Acyl-CoA dehydrogenase/oxidase, N-terminal domain"/>
    <property type="match status" value="1"/>
</dbReference>
<evidence type="ECO:0000256" key="10">
    <source>
        <dbReference type="ARBA" id="ARBA00047882"/>
    </source>
</evidence>
<dbReference type="Pfam" id="PF09317">
    <property type="entry name" value="ACDH_C"/>
    <property type="match status" value="1"/>
</dbReference>
<dbReference type="InterPro" id="IPR013786">
    <property type="entry name" value="AcylCoA_DH/ox_N"/>
</dbReference>
<protein>
    <recommendedName>
        <fullName evidence="6">Acyl-coenzyme A dehydrogenase</fullName>
        <ecNumber evidence="4">1.3.8.7</ecNumber>
        <ecNumber evidence="5">1.3.8.8</ecNumber>
    </recommendedName>
</protein>
<dbReference type="GO" id="GO:0033539">
    <property type="term" value="P:fatty acid beta-oxidation using acyl-CoA dehydrogenase"/>
    <property type="evidence" value="ECO:0007669"/>
    <property type="project" value="InterPro"/>
</dbReference>
<dbReference type="CDD" id="cd00567">
    <property type="entry name" value="ACAD"/>
    <property type="match status" value="1"/>
</dbReference>
<evidence type="ECO:0000313" key="17">
    <source>
        <dbReference type="EMBL" id="SVA80833.1"/>
    </source>
</evidence>
<keyword evidence="7" id="KW-0285">Flavoprotein</keyword>
<dbReference type="Pfam" id="PF00441">
    <property type="entry name" value="Acyl-CoA_dh_1"/>
    <property type="match status" value="1"/>
</dbReference>
<evidence type="ECO:0000256" key="9">
    <source>
        <dbReference type="ARBA" id="ARBA00023002"/>
    </source>
</evidence>
<feature type="domain" description="Acyl-CoA dehydrogenase/oxidase N-terminal" evidence="15">
    <location>
        <begin position="142"/>
        <end position="240"/>
    </location>
</feature>
<evidence type="ECO:0000259" key="13">
    <source>
        <dbReference type="Pfam" id="PF00441"/>
    </source>
</evidence>
<dbReference type="FunFam" id="1.20.140.10:FF:000009">
    <property type="entry name" value="Acyl-CoA dehydrogenase"/>
    <property type="match status" value="1"/>
</dbReference>
<dbReference type="InterPro" id="IPR009075">
    <property type="entry name" value="AcylCo_DH/oxidase_C"/>
</dbReference>
<feature type="transmembrane region" description="Helical" evidence="12">
    <location>
        <begin position="6"/>
        <end position="25"/>
    </location>
</feature>
<dbReference type="EMBL" id="UINC01019125">
    <property type="protein sequence ID" value="SVA80833.1"/>
    <property type="molecule type" value="Genomic_DNA"/>
</dbReference>
<dbReference type="NCBIfam" id="NF007000">
    <property type="entry name" value="PRK09463.1"/>
    <property type="match status" value="1"/>
</dbReference>
<accession>A0A381YW66</accession>
<dbReference type="InterPro" id="IPR050741">
    <property type="entry name" value="Acyl-CoA_dehydrogenase"/>
</dbReference>
<dbReference type="Gene3D" id="1.20.140.10">
    <property type="entry name" value="Butyryl-CoA Dehydrogenase, subunit A, domain 3"/>
    <property type="match status" value="1"/>
</dbReference>
<evidence type="ECO:0000256" key="3">
    <source>
        <dbReference type="ARBA" id="ARBA00009347"/>
    </source>
</evidence>
<comment type="pathway">
    <text evidence="2">Lipid metabolism; fatty acid beta-oxidation.</text>
</comment>
<evidence type="ECO:0000256" key="1">
    <source>
        <dbReference type="ARBA" id="ARBA00001974"/>
    </source>
</evidence>
<dbReference type="EC" id="1.3.8.7" evidence="4"/>
<dbReference type="Pfam" id="PF02770">
    <property type="entry name" value="Acyl-CoA_dh_M"/>
    <property type="match status" value="1"/>
</dbReference>
<feature type="domain" description="Acyl-CoA dehydrogenase C-terminal bacterial-type" evidence="16">
    <location>
        <begin position="522"/>
        <end position="803"/>
    </location>
</feature>
<dbReference type="EC" id="1.3.8.8" evidence="5"/>
<dbReference type="NCBIfam" id="NF009586">
    <property type="entry name" value="PRK13026.1"/>
    <property type="match status" value="1"/>
</dbReference>
<comment type="cofactor">
    <cofactor evidence="1">
        <name>FAD</name>
        <dbReference type="ChEBI" id="CHEBI:57692"/>
    </cofactor>
</comment>
<dbReference type="SUPFAM" id="SSF56645">
    <property type="entry name" value="Acyl-CoA dehydrogenase NM domain-like"/>
    <property type="match status" value="1"/>
</dbReference>
<dbReference type="GO" id="GO:0004466">
    <property type="term" value="F:long-chain fatty acyl-CoA dehydrogenase activity"/>
    <property type="evidence" value="ECO:0007669"/>
    <property type="project" value="UniProtKB-EC"/>
</dbReference>
<dbReference type="GO" id="GO:0070991">
    <property type="term" value="F:medium-chain fatty acyl-CoA dehydrogenase activity"/>
    <property type="evidence" value="ECO:0007669"/>
    <property type="project" value="UniProtKB-EC"/>
</dbReference>
<reference evidence="17" key="1">
    <citation type="submission" date="2018-05" db="EMBL/GenBank/DDBJ databases">
        <authorList>
            <person name="Lanie J.A."/>
            <person name="Ng W.-L."/>
            <person name="Kazmierczak K.M."/>
            <person name="Andrzejewski T.M."/>
            <person name="Davidsen T.M."/>
            <person name="Wayne K.J."/>
            <person name="Tettelin H."/>
            <person name="Glass J.I."/>
            <person name="Rusch D."/>
            <person name="Podicherti R."/>
            <person name="Tsui H.-C.T."/>
            <person name="Winkler M.E."/>
        </authorList>
    </citation>
    <scope>NUCLEOTIDE SEQUENCE</scope>
</reference>
<dbReference type="SUPFAM" id="SSF47203">
    <property type="entry name" value="Acyl-CoA dehydrogenase C-terminal domain-like"/>
    <property type="match status" value="1"/>
</dbReference>
<dbReference type="GO" id="GO:0005737">
    <property type="term" value="C:cytoplasm"/>
    <property type="evidence" value="ECO:0007669"/>
    <property type="project" value="TreeGrafter"/>
</dbReference>
<evidence type="ECO:0000256" key="11">
    <source>
        <dbReference type="ARBA" id="ARBA00049247"/>
    </source>
</evidence>
<keyword evidence="8" id="KW-0274">FAD</keyword>
<dbReference type="InterPro" id="IPR015396">
    <property type="entry name" value="FadE_C"/>
</dbReference>
<gene>
    <name evidence="17" type="ORF">METZ01_LOCUS133687</name>
</gene>
<evidence type="ECO:0000256" key="12">
    <source>
        <dbReference type="SAM" id="Phobius"/>
    </source>
</evidence>
<evidence type="ECO:0000256" key="8">
    <source>
        <dbReference type="ARBA" id="ARBA00022827"/>
    </source>
</evidence>
<keyword evidence="9" id="KW-0560">Oxidoreductase</keyword>
<sequence>MVITSSIVWLFIFFVAIIVLFYKAVELRIATISLGIGLLICTIFSNTAGVLLVIFWVFFVLLLALNIPEIRRNYISTQVLKFYKSVLPKISQTEQEAIDAGSVWWDGEIFSGNPEWDILRKNPKPKFSKEEQAFLDGPVNEVCEMTNEWEASHINHDLPQEVWDFVKAKGFFGMIIPKKYGGLEFSPLAVASVMSKIISRSGHLNSIIGVPNSLGPAELLLHYGTPEQRNDLLPKLASGEEIPCFALTGPHAGSDAAAMPDTGIICKGKFEGKEIIGMKLNFNKRYITLAPVATLVGLAFKLYDPDHLLGEKKEYGITCALIPSKTKGLEIGRRHLPPGVPFMNGTIIGKDIFVPLDYIIGGTEQAGKGWRMLVECLSAGRAISLPSGAMGGAKTGAWVTGAYTRVREQFNVPIAEFEGIAEPLGRIAGNTYIITASLNTTAMAIGAGEKPAVISAIMKYHATELARKVSRDAMDIHGGKAVMLGPKNYLATAHQASPVAITVEGANILTRSLIIFGQGAFRCHPFVLKEIAAIEEEDHDESLELFDQHFFDHVANSLSNASRSFILGLSKKFGNSPVAGATEGYYKQINRFSAAFAFLTDVSMLVLGGSLKRKETLSARLGDILSSLYLASTSLKYYEDMGDKEADLPLVHWACQTLIFETQESFHQILSNFPNRIIAGLLRFLIFPTGRNIKGPLIETTLTIGNLISRNTSTRDNLCQGIYIKDEPTNHLAIMQNALELYEVVYPIKVEVMTARKKGLIEGQTLEELVAAAENASIITKEQVKQLLEYDKVTLDIINVDDFSEEELTKIH</sequence>
<dbReference type="AlphaFoldDB" id="A0A381YW66"/>
<evidence type="ECO:0000256" key="4">
    <source>
        <dbReference type="ARBA" id="ARBA00012033"/>
    </source>
</evidence>
<feature type="transmembrane region" description="Helical" evidence="12">
    <location>
        <begin position="37"/>
        <end position="65"/>
    </location>
</feature>
<dbReference type="FunFam" id="2.40.110.10:FF:000010">
    <property type="entry name" value="Acyl-CoA dehydrogenase"/>
    <property type="match status" value="1"/>
</dbReference>
<dbReference type="InterPro" id="IPR036250">
    <property type="entry name" value="AcylCo_DH-like_C"/>
</dbReference>
<dbReference type="PANTHER" id="PTHR48083">
    <property type="entry name" value="MEDIUM-CHAIN SPECIFIC ACYL-COA DEHYDROGENASE, MITOCHONDRIAL-RELATED"/>
    <property type="match status" value="1"/>
</dbReference>
<evidence type="ECO:0000256" key="7">
    <source>
        <dbReference type="ARBA" id="ARBA00022630"/>
    </source>
</evidence>
<comment type="catalytic activity">
    <reaction evidence="11">
        <text>a long-chain 2,3-saturated fatty acyl-CoA + oxidized [electron-transfer flavoprotein] + H(+) = a long-chain (2E)-enoyl-CoA + reduced [electron-transfer flavoprotein]</text>
        <dbReference type="Rhea" id="RHEA:17721"/>
        <dbReference type="Rhea" id="RHEA-COMP:10685"/>
        <dbReference type="Rhea" id="RHEA-COMP:10686"/>
        <dbReference type="ChEBI" id="CHEBI:15378"/>
        <dbReference type="ChEBI" id="CHEBI:57692"/>
        <dbReference type="ChEBI" id="CHEBI:58307"/>
        <dbReference type="ChEBI" id="CHEBI:83721"/>
        <dbReference type="ChEBI" id="CHEBI:83727"/>
        <dbReference type="EC" id="1.3.8.8"/>
    </reaction>
</comment>
<evidence type="ECO:0000256" key="6">
    <source>
        <dbReference type="ARBA" id="ARBA00020144"/>
    </source>
</evidence>
<proteinExistence type="inferred from homology"/>
<evidence type="ECO:0000259" key="15">
    <source>
        <dbReference type="Pfam" id="PF02771"/>
    </source>
</evidence>
<keyword evidence="12" id="KW-0472">Membrane</keyword>
<evidence type="ECO:0000259" key="16">
    <source>
        <dbReference type="Pfam" id="PF09317"/>
    </source>
</evidence>
<dbReference type="GO" id="GO:0050660">
    <property type="term" value="F:flavin adenine dinucleotide binding"/>
    <property type="evidence" value="ECO:0007669"/>
    <property type="project" value="InterPro"/>
</dbReference>
<evidence type="ECO:0000256" key="5">
    <source>
        <dbReference type="ARBA" id="ARBA00012040"/>
    </source>
</evidence>
<evidence type="ECO:0000259" key="14">
    <source>
        <dbReference type="Pfam" id="PF02770"/>
    </source>
</evidence>
<evidence type="ECO:0000256" key="2">
    <source>
        <dbReference type="ARBA" id="ARBA00005005"/>
    </source>
</evidence>
<dbReference type="InterPro" id="IPR046373">
    <property type="entry name" value="Acyl-CoA_Oxase/DH_mid-dom_sf"/>
</dbReference>
<feature type="domain" description="Acyl-CoA oxidase/dehydrogenase middle" evidence="14">
    <location>
        <begin position="244"/>
        <end position="343"/>
    </location>
</feature>
<dbReference type="InterPro" id="IPR009100">
    <property type="entry name" value="AcylCoA_DH/oxidase_NM_dom_sf"/>
</dbReference>
<comment type="similarity">
    <text evidence="3">Belongs to the acyl-CoA dehydrogenase family.</text>
</comment>
<dbReference type="UniPathway" id="UPA00659"/>
<dbReference type="Pfam" id="PF02771">
    <property type="entry name" value="Acyl-CoA_dh_N"/>
    <property type="match status" value="1"/>
</dbReference>
<dbReference type="Gene3D" id="2.40.110.10">
    <property type="entry name" value="Butyryl-CoA Dehydrogenase, subunit A, domain 2"/>
    <property type="match status" value="1"/>
</dbReference>
<dbReference type="InterPro" id="IPR006091">
    <property type="entry name" value="Acyl-CoA_Oxase/DH_mid-dom"/>
</dbReference>
<keyword evidence="12" id="KW-1133">Transmembrane helix</keyword>
<dbReference type="InterPro" id="IPR037069">
    <property type="entry name" value="AcylCoA_DH/ox_N_sf"/>
</dbReference>
<dbReference type="PANTHER" id="PTHR48083:SF33">
    <property type="entry name" value="ACYL-COENZYME A DEHYDROGENASE"/>
    <property type="match status" value="1"/>
</dbReference>